<proteinExistence type="predicted"/>
<dbReference type="Proteomes" id="UP000290572">
    <property type="component" value="Unassembled WGS sequence"/>
</dbReference>
<gene>
    <name evidence="2" type="ORF">ROHU_025525</name>
</gene>
<dbReference type="EMBL" id="QBIY01012660">
    <property type="protein sequence ID" value="RXN19652.1"/>
    <property type="molecule type" value="Genomic_DNA"/>
</dbReference>
<comment type="caution">
    <text evidence="2">The sequence shown here is derived from an EMBL/GenBank/DDBJ whole genome shotgun (WGS) entry which is preliminary data.</text>
</comment>
<protein>
    <submittedName>
        <fullName evidence="2">Circadian locomoter output cycles kaput-like protein</fullName>
    </submittedName>
</protein>
<accession>A0A498MJK9</accession>
<reference evidence="2 3" key="1">
    <citation type="submission" date="2018-03" db="EMBL/GenBank/DDBJ databases">
        <title>Draft genome sequence of Rohu Carp (Labeo rohita).</title>
        <authorList>
            <person name="Das P."/>
            <person name="Kushwaha B."/>
            <person name="Joshi C.G."/>
            <person name="Kumar D."/>
            <person name="Nagpure N.S."/>
            <person name="Sahoo L."/>
            <person name="Das S.P."/>
            <person name="Bit A."/>
            <person name="Patnaik S."/>
            <person name="Meher P.K."/>
            <person name="Jayasankar P."/>
            <person name="Koringa P.G."/>
            <person name="Patel N.V."/>
            <person name="Hinsu A.T."/>
            <person name="Kumar R."/>
            <person name="Pandey M."/>
            <person name="Agarwal S."/>
            <person name="Srivastava S."/>
            <person name="Singh M."/>
            <person name="Iquebal M.A."/>
            <person name="Jaiswal S."/>
            <person name="Angadi U.B."/>
            <person name="Kumar N."/>
            <person name="Raza M."/>
            <person name="Shah T.M."/>
            <person name="Rai A."/>
            <person name="Jena J.K."/>
        </authorList>
    </citation>
    <scope>NUCLEOTIDE SEQUENCE [LARGE SCALE GENOMIC DNA]</scope>
    <source>
        <strain evidence="2">DASCIFA01</strain>
        <tissue evidence="2">Testis</tissue>
    </source>
</reference>
<evidence type="ECO:0000313" key="2">
    <source>
        <dbReference type="EMBL" id="RXN19652.1"/>
    </source>
</evidence>
<feature type="region of interest" description="Disordered" evidence="1">
    <location>
        <begin position="1"/>
        <end position="107"/>
    </location>
</feature>
<name>A0A498MJK9_LABRO</name>
<feature type="compositionally biased region" description="Basic residues" evidence="1">
    <location>
        <begin position="93"/>
        <end position="104"/>
    </location>
</feature>
<evidence type="ECO:0000313" key="3">
    <source>
        <dbReference type="Proteomes" id="UP000290572"/>
    </source>
</evidence>
<evidence type="ECO:0000256" key="1">
    <source>
        <dbReference type="SAM" id="MobiDB-lite"/>
    </source>
</evidence>
<dbReference type="AlphaFoldDB" id="A0A498MJK9"/>
<organism evidence="2 3">
    <name type="scientific">Labeo rohita</name>
    <name type="common">Indian major carp</name>
    <name type="synonym">Cyprinus rohita</name>
    <dbReference type="NCBI Taxonomy" id="84645"/>
    <lineage>
        <taxon>Eukaryota</taxon>
        <taxon>Metazoa</taxon>
        <taxon>Chordata</taxon>
        <taxon>Craniata</taxon>
        <taxon>Vertebrata</taxon>
        <taxon>Euteleostomi</taxon>
        <taxon>Actinopterygii</taxon>
        <taxon>Neopterygii</taxon>
        <taxon>Teleostei</taxon>
        <taxon>Ostariophysi</taxon>
        <taxon>Cypriniformes</taxon>
        <taxon>Cyprinidae</taxon>
        <taxon>Labeoninae</taxon>
        <taxon>Labeonini</taxon>
        <taxon>Labeo</taxon>
    </lineage>
</organism>
<sequence>MVLRAGLCLKMDPETPSATEPAETPSATEPVVRHRPPRERHLPAHLTDYEVQLPPNLHTEPPPADSASQRPSRPSRHASRSISSGTVSSTSSRSHRSVQHRSPRHGLSDLQAAMLEERLKSLDLEELQQQIEEDTIVDKECERLDAQAREAQYRQEQATKARELLAKQESQDVNVPASQSSLAVDALSEMKSQAKCISTKAAAMYQTDMARSSKKDQQRTKPHKAAGTTYWKIFFSVVGFLDTWPSTSFYKKPHPTYDWILTLLVEQLSMSKLIERILRVILQTPQMLDICDCSSCSSFFPVTMRTEHS</sequence>
<keyword evidence="3" id="KW-1185">Reference proteome</keyword>
<feature type="compositionally biased region" description="Low complexity" evidence="1">
    <location>
        <begin position="80"/>
        <end position="92"/>
    </location>
</feature>